<keyword evidence="3 8" id="KW-1133">Transmembrane helix</keyword>
<dbReference type="SUPFAM" id="SSF81321">
    <property type="entry name" value="Family A G protein-coupled receptor-like"/>
    <property type="match status" value="1"/>
</dbReference>
<feature type="transmembrane region" description="Helical" evidence="8">
    <location>
        <begin position="81"/>
        <end position="101"/>
    </location>
</feature>
<reference evidence="10 11" key="1">
    <citation type="submission" date="2020-06" db="EMBL/GenBank/DDBJ databases">
        <authorList>
            <person name="Li R."/>
            <person name="Bekaert M."/>
        </authorList>
    </citation>
    <scope>NUCLEOTIDE SEQUENCE [LARGE SCALE GENOMIC DNA]</scope>
    <source>
        <strain evidence="11">wild</strain>
    </source>
</reference>
<evidence type="ECO:0000256" key="3">
    <source>
        <dbReference type="ARBA" id="ARBA00022989"/>
    </source>
</evidence>
<dbReference type="GO" id="GO:0004930">
    <property type="term" value="F:G protein-coupled receptor activity"/>
    <property type="evidence" value="ECO:0007669"/>
    <property type="project" value="UniProtKB-KW"/>
</dbReference>
<dbReference type="InterPro" id="IPR017452">
    <property type="entry name" value="GPCR_Rhodpsn_7TM"/>
</dbReference>
<accession>A0A6J8E165</accession>
<evidence type="ECO:0000256" key="2">
    <source>
        <dbReference type="ARBA" id="ARBA00022692"/>
    </source>
</evidence>
<dbReference type="CDD" id="cd00637">
    <property type="entry name" value="7tm_classA_rhodopsin-like"/>
    <property type="match status" value="1"/>
</dbReference>
<dbReference type="AlphaFoldDB" id="A0A6J8E165"/>
<dbReference type="Proteomes" id="UP000507470">
    <property type="component" value="Unassembled WGS sequence"/>
</dbReference>
<comment type="subcellular location">
    <subcellularLocation>
        <location evidence="1">Membrane</location>
        <topology evidence="1">Multi-pass membrane protein</topology>
    </subcellularLocation>
</comment>
<evidence type="ECO:0000313" key="11">
    <source>
        <dbReference type="Proteomes" id="UP000507470"/>
    </source>
</evidence>
<feature type="transmembrane region" description="Helical" evidence="8">
    <location>
        <begin position="264"/>
        <end position="288"/>
    </location>
</feature>
<evidence type="ECO:0000256" key="8">
    <source>
        <dbReference type="SAM" id="Phobius"/>
    </source>
</evidence>
<dbReference type="PANTHER" id="PTHR24243">
    <property type="entry name" value="G-PROTEIN COUPLED RECEPTOR"/>
    <property type="match status" value="1"/>
</dbReference>
<protein>
    <submittedName>
        <fullName evidence="10">OPRM1</fullName>
    </submittedName>
</protein>
<evidence type="ECO:0000256" key="4">
    <source>
        <dbReference type="ARBA" id="ARBA00023040"/>
    </source>
</evidence>
<evidence type="ECO:0000256" key="7">
    <source>
        <dbReference type="ARBA" id="ARBA00023224"/>
    </source>
</evidence>
<dbReference type="PANTHER" id="PTHR24243:SF230">
    <property type="entry name" value="G-PROTEIN COUPLED RECEPTORS FAMILY 1 PROFILE DOMAIN-CONTAINING PROTEIN"/>
    <property type="match status" value="1"/>
</dbReference>
<organism evidence="10 11">
    <name type="scientific">Mytilus coruscus</name>
    <name type="common">Sea mussel</name>
    <dbReference type="NCBI Taxonomy" id="42192"/>
    <lineage>
        <taxon>Eukaryota</taxon>
        <taxon>Metazoa</taxon>
        <taxon>Spiralia</taxon>
        <taxon>Lophotrochozoa</taxon>
        <taxon>Mollusca</taxon>
        <taxon>Bivalvia</taxon>
        <taxon>Autobranchia</taxon>
        <taxon>Pteriomorphia</taxon>
        <taxon>Mytilida</taxon>
        <taxon>Mytiloidea</taxon>
        <taxon>Mytilidae</taxon>
        <taxon>Mytilinae</taxon>
        <taxon>Mytilus</taxon>
    </lineage>
</organism>
<name>A0A6J8E165_MYTCO</name>
<keyword evidence="11" id="KW-1185">Reference proteome</keyword>
<evidence type="ECO:0000256" key="1">
    <source>
        <dbReference type="ARBA" id="ARBA00004141"/>
    </source>
</evidence>
<feature type="transmembrane region" description="Helical" evidence="8">
    <location>
        <begin position="163"/>
        <end position="182"/>
    </location>
</feature>
<evidence type="ECO:0000259" key="9">
    <source>
        <dbReference type="PROSITE" id="PS50262"/>
    </source>
</evidence>
<feature type="transmembrane region" description="Helical" evidence="8">
    <location>
        <begin position="45"/>
        <end position="69"/>
    </location>
</feature>
<feature type="transmembrane region" description="Helical" evidence="8">
    <location>
        <begin position="216"/>
        <end position="238"/>
    </location>
</feature>
<dbReference type="InterPro" id="IPR000276">
    <property type="entry name" value="GPCR_Rhodpsn"/>
</dbReference>
<feature type="transmembrane region" description="Helical" evidence="8">
    <location>
        <begin position="121"/>
        <end position="142"/>
    </location>
</feature>
<proteinExistence type="predicted"/>
<dbReference type="Gene3D" id="1.20.1070.10">
    <property type="entry name" value="Rhodopsin 7-helix transmembrane proteins"/>
    <property type="match status" value="1"/>
</dbReference>
<gene>
    <name evidence="10" type="ORF">MCOR_47329</name>
</gene>
<dbReference type="OrthoDB" id="9983318at2759"/>
<dbReference type="Pfam" id="PF00001">
    <property type="entry name" value="7tm_1"/>
    <property type="match status" value="1"/>
</dbReference>
<keyword evidence="2 8" id="KW-0812">Transmembrane</keyword>
<evidence type="ECO:0000256" key="5">
    <source>
        <dbReference type="ARBA" id="ARBA00023136"/>
    </source>
</evidence>
<keyword evidence="4" id="KW-0297">G-protein coupled receptor</keyword>
<dbReference type="PROSITE" id="PS50262">
    <property type="entry name" value="G_PROTEIN_RECEP_F1_2"/>
    <property type="match status" value="1"/>
</dbReference>
<keyword evidence="6" id="KW-0675">Receptor</keyword>
<feature type="transmembrane region" description="Helical" evidence="8">
    <location>
        <begin position="308"/>
        <end position="329"/>
    </location>
</feature>
<feature type="domain" description="G-protein coupled receptors family 1 profile" evidence="9">
    <location>
        <begin position="61"/>
        <end position="327"/>
    </location>
</feature>
<dbReference type="PRINTS" id="PR00237">
    <property type="entry name" value="GPCRRHODOPSN"/>
</dbReference>
<keyword evidence="5 8" id="KW-0472">Membrane</keyword>
<sequence length="388" mass="44334">MNTTVMSNSTQAAKLGYHNVSDSVRQNASDINYDTIKLLHETTSYLWIILSPVLLVIGLFGNISIVAVLAKLKFWKKPTYILLFALALADMTVLCVGPTRYWTIEVFNIDLRSLTNIGCKVNVFVIYTSMQFSSMILVCITFERFLKTRFPFRYHTIVSIKKTTCLVICIFLLLAGLNVFWFKTQGLVDLEGELSCEATTTEFFWFEEFIYTYVDLFVLSVFPFVAMVIMNIFINMVLMESKELRKVSVSDESTRKELGKFSRVLTQMILFTSLYFLVATVPVSVYFITDSYLAPDADDLTLAKMDVAWSMTYLFMFSNYVVNFFLYMMTNTAFKRAFLEICCCVVNNPPTRRGSRFVSATQVSYITSTTEGERKLPAISQSTGFDPI</sequence>
<dbReference type="EMBL" id="CACVKT020008350">
    <property type="protein sequence ID" value="CAC5414554.1"/>
    <property type="molecule type" value="Genomic_DNA"/>
</dbReference>
<evidence type="ECO:0000256" key="6">
    <source>
        <dbReference type="ARBA" id="ARBA00023170"/>
    </source>
</evidence>
<dbReference type="GO" id="GO:0005886">
    <property type="term" value="C:plasma membrane"/>
    <property type="evidence" value="ECO:0007669"/>
    <property type="project" value="TreeGrafter"/>
</dbReference>
<keyword evidence="7" id="KW-0807">Transducer</keyword>
<dbReference type="SMART" id="SM01381">
    <property type="entry name" value="7TM_GPCR_Srsx"/>
    <property type="match status" value="1"/>
</dbReference>
<evidence type="ECO:0000313" key="10">
    <source>
        <dbReference type="EMBL" id="CAC5414554.1"/>
    </source>
</evidence>